<dbReference type="InterPro" id="IPR016047">
    <property type="entry name" value="M23ase_b-sheet_dom"/>
</dbReference>
<dbReference type="FunFam" id="2.70.70.10:FF:000006">
    <property type="entry name" value="M23 family peptidase"/>
    <property type="match status" value="1"/>
</dbReference>
<protein>
    <submittedName>
        <fullName evidence="3">M23 family metallopeptidase</fullName>
    </submittedName>
</protein>
<keyword evidence="1" id="KW-0472">Membrane</keyword>
<dbReference type="EMBL" id="JAEUGD010000066">
    <property type="protein sequence ID" value="MBL6449451.1"/>
    <property type="molecule type" value="Genomic_DNA"/>
</dbReference>
<keyword evidence="1" id="KW-0812">Transmembrane</keyword>
<comment type="caution">
    <text evidence="3">The sequence shown here is derived from an EMBL/GenBank/DDBJ whole genome shotgun (WGS) entry which is preliminary data.</text>
</comment>
<dbReference type="CDD" id="cd12797">
    <property type="entry name" value="M23_peptidase"/>
    <property type="match status" value="1"/>
</dbReference>
<gene>
    <name evidence="3" type="ORF">JMN32_24275</name>
</gene>
<feature type="transmembrane region" description="Helical" evidence="1">
    <location>
        <begin position="25"/>
        <end position="47"/>
    </location>
</feature>
<dbReference type="Proteomes" id="UP000614216">
    <property type="component" value="Unassembled WGS sequence"/>
</dbReference>
<evidence type="ECO:0000313" key="3">
    <source>
        <dbReference type="EMBL" id="MBL6449451.1"/>
    </source>
</evidence>
<proteinExistence type="predicted"/>
<dbReference type="InterPro" id="IPR050570">
    <property type="entry name" value="Cell_wall_metabolism_enzyme"/>
</dbReference>
<reference evidence="3" key="1">
    <citation type="submission" date="2021-01" db="EMBL/GenBank/DDBJ databases">
        <title>Fulvivirga kasyanovii gen. nov., sp nov., a novel member of the phylum Bacteroidetes isolated from seawater in a mussel farm.</title>
        <authorList>
            <person name="Zhao L.-H."/>
            <person name="Wang Z.-J."/>
        </authorList>
    </citation>
    <scope>NUCLEOTIDE SEQUENCE</scope>
    <source>
        <strain evidence="3">29W222</strain>
    </source>
</reference>
<organism evidence="3 4">
    <name type="scientific">Fulvivirga marina</name>
    <dbReference type="NCBI Taxonomy" id="2494733"/>
    <lineage>
        <taxon>Bacteria</taxon>
        <taxon>Pseudomonadati</taxon>
        <taxon>Bacteroidota</taxon>
        <taxon>Cytophagia</taxon>
        <taxon>Cytophagales</taxon>
        <taxon>Fulvivirgaceae</taxon>
        <taxon>Fulvivirga</taxon>
    </lineage>
</organism>
<dbReference type="Pfam" id="PF01551">
    <property type="entry name" value="Peptidase_M23"/>
    <property type="match status" value="1"/>
</dbReference>
<keyword evidence="1" id="KW-1133">Transmembrane helix</keyword>
<dbReference type="InterPro" id="IPR011055">
    <property type="entry name" value="Dup_hybrid_motif"/>
</dbReference>
<dbReference type="Gene3D" id="2.70.70.10">
    <property type="entry name" value="Glucose Permease (Domain IIA)"/>
    <property type="match status" value="1"/>
</dbReference>
<evidence type="ECO:0000256" key="1">
    <source>
        <dbReference type="SAM" id="Phobius"/>
    </source>
</evidence>
<dbReference type="GO" id="GO:0004222">
    <property type="term" value="F:metalloendopeptidase activity"/>
    <property type="evidence" value="ECO:0007669"/>
    <property type="project" value="TreeGrafter"/>
</dbReference>
<evidence type="ECO:0000259" key="2">
    <source>
        <dbReference type="Pfam" id="PF01551"/>
    </source>
</evidence>
<dbReference type="PANTHER" id="PTHR21666">
    <property type="entry name" value="PEPTIDASE-RELATED"/>
    <property type="match status" value="1"/>
</dbReference>
<keyword evidence="4" id="KW-1185">Reference proteome</keyword>
<dbReference type="SUPFAM" id="SSF51261">
    <property type="entry name" value="Duplicated hybrid motif"/>
    <property type="match status" value="1"/>
</dbReference>
<dbReference type="AlphaFoldDB" id="A0A937G386"/>
<sequence length="326" mass="37063">MARIKYYYDTETCKYERVKVKMQDVVLNFLGLASLIVAVAAGLLMLYNSYFESPKEVMLKNEVSEMEYYYEHLNEEVSKLNQILAALEKRDDDVYRVVLGAEPIDPSIRDAGIGGVDRYSEIRNKNIDHKDLILSLNESVDKLRRKMYIQSKSYDDIVELADNKAKMFAAIPAIQPISNKELIRLASGFGYRVHPVYKVKKLHTGIDFSAPIGTPIYATADGTVAKVKVRFSGYGKLVEIDHGFGFKTRYAHMHEFEVREGQKVKRGQIIGYVGNTGLSTAPHLHYEVIKGSKKINPVHYFFNDLNPDDYEKVIELASIENQSLGM</sequence>
<feature type="domain" description="M23ase beta-sheet core" evidence="2">
    <location>
        <begin position="202"/>
        <end position="297"/>
    </location>
</feature>
<dbReference type="PANTHER" id="PTHR21666:SF286">
    <property type="entry name" value="LIPOPROTEIN NLPD"/>
    <property type="match status" value="1"/>
</dbReference>
<accession>A0A937G386</accession>
<dbReference type="RefSeq" id="WP_202858972.1">
    <property type="nucleotide sequence ID" value="NZ_JAEUGD010000066.1"/>
</dbReference>
<evidence type="ECO:0000313" key="4">
    <source>
        <dbReference type="Proteomes" id="UP000614216"/>
    </source>
</evidence>
<name>A0A937G386_9BACT</name>